<evidence type="ECO:0000256" key="4">
    <source>
        <dbReference type="PROSITE-ProRule" id="PRU00335"/>
    </source>
</evidence>
<keyword evidence="2 4" id="KW-0238">DNA-binding</keyword>
<evidence type="ECO:0000256" key="3">
    <source>
        <dbReference type="ARBA" id="ARBA00023163"/>
    </source>
</evidence>
<dbReference type="InterPro" id="IPR009057">
    <property type="entry name" value="Homeodomain-like_sf"/>
</dbReference>
<dbReference type="Pfam" id="PF00440">
    <property type="entry name" value="TetR_N"/>
    <property type="match status" value="1"/>
</dbReference>
<reference evidence="7" key="1">
    <citation type="journal article" date="2019" name="Int. J. Syst. Evol. Microbiol.">
        <title>The Global Catalogue of Microorganisms (GCM) 10K type strain sequencing project: providing services to taxonomists for standard genome sequencing and annotation.</title>
        <authorList>
            <consortium name="The Broad Institute Genomics Platform"/>
            <consortium name="The Broad Institute Genome Sequencing Center for Infectious Disease"/>
            <person name="Wu L."/>
            <person name="Ma J."/>
        </authorList>
    </citation>
    <scope>NUCLEOTIDE SEQUENCE [LARGE SCALE GENOMIC DNA]</scope>
    <source>
        <strain evidence="7">JCM 10671</strain>
    </source>
</reference>
<dbReference type="PROSITE" id="PS50977">
    <property type="entry name" value="HTH_TETR_2"/>
    <property type="match status" value="1"/>
</dbReference>
<feature type="DNA-binding region" description="H-T-H motif" evidence="4">
    <location>
        <begin position="44"/>
        <end position="63"/>
    </location>
</feature>
<dbReference type="Gene3D" id="1.10.357.10">
    <property type="entry name" value="Tetracycline Repressor, domain 2"/>
    <property type="match status" value="1"/>
</dbReference>
<dbReference type="RefSeq" id="WP_344600285.1">
    <property type="nucleotide sequence ID" value="NZ_BAAAHE010000001.1"/>
</dbReference>
<evidence type="ECO:0000259" key="5">
    <source>
        <dbReference type="PROSITE" id="PS50977"/>
    </source>
</evidence>
<sequence length="209" mass="22938">MSEPTTTEAPAPRVKRVRDAVATEKRILDTAEEMFARRGLDAVTTKEIAAGAGVAVGALYHHFASKDAIYAAVVERAFGGRSVIPPETRDPARPARERLELLLTWYLRALVDNEIFRGLLNREVLTPRSDMPQLLDRGLFAEPLALFSEIVDEIDPDLDAELAMASTFALLFGLTNLRSLSGSYPAVQRLTTPEQIAAHTVRLVLDGLT</sequence>
<dbReference type="EMBL" id="BAAAHE010000001">
    <property type="protein sequence ID" value="GAA0602730.1"/>
    <property type="molecule type" value="Genomic_DNA"/>
</dbReference>
<keyword evidence="1" id="KW-0805">Transcription regulation</keyword>
<name>A0ABP3R8U2_9ACTN</name>
<evidence type="ECO:0000256" key="2">
    <source>
        <dbReference type="ARBA" id="ARBA00023125"/>
    </source>
</evidence>
<proteinExistence type="predicted"/>
<keyword evidence="3" id="KW-0804">Transcription</keyword>
<dbReference type="PROSITE" id="PS01081">
    <property type="entry name" value="HTH_TETR_1"/>
    <property type="match status" value="1"/>
</dbReference>
<evidence type="ECO:0000256" key="1">
    <source>
        <dbReference type="ARBA" id="ARBA00023015"/>
    </source>
</evidence>
<dbReference type="Proteomes" id="UP001500957">
    <property type="component" value="Unassembled WGS sequence"/>
</dbReference>
<dbReference type="PRINTS" id="PR00455">
    <property type="entry name" value="HTHTETR"/>
</dbReference>
<dbReference type="InterPro" id="IPR023772">
    <property type="entry name" value="DNA-bd_HTH_TetR-type_CS"/>
</dbReference>
<comment type="caution">
    <text evidence="6">The sequence shown here is derived from an EMBL/GenBank/DDBJ whole genome shotgun (WGS) entry which is preliminary data.</text>
</comment>
<keyword evidence="7" id="KW-1185">Reference proteome</keyword>
<dbReference type="InterPro" id="IPR050109">
    <property type="entry name" value="HTH-type_TetR-like_transc_reg"/>
</dbReference>
<dbReference type="SUPFAM" id="SSF48498">
    <property type="entry name" value="Tetracyclin repressor-like, C-terminal domain"/>
    <property type="match status" value="1"/>
</dbReference>
<dbReference type="PANTHER" id="PTHR30055:SF234">
    <property type="entry name" value="HTH-TYPE TRANSCRIPTIONAL REGULATOR BETI"/>
    <property type="match status" value="1"/>
</dbReference>
<dbReference type="InterPro" id="IPR001647">
    <property type="entry name" value="HTH_TetR"/>
</dbReference>
<organism evidence="6 7">
    <name type="scientific">Sporichthya brevicatena</name>
    <dbReference type="NCBI Taxonomy" id="171442"/>
    <lineage>
        <taxon>Bacteria</taxon>
        <taxon>Bacillati</taxon>
        <taxon>Actinomycetota</taxon>
        <taxon>Actinomycetes</taxon>
        <taxon>Sporichthyales</taxon>
        <taxon>Sporichthyaceae</taxon>
        <taxon>Sporichthya</taxon>
    </lineage>
</organism>
<dbReference type="SUPFAM" id="SSF46689">
    <property type="entry name" value="Homeodomain-like"/>
    <property type="match status" value="1"/>
</dbReference>
<accession>A0ABP3R8U2</accession>
<protein>
    <recommendedName>
        <fullName evidence="5">HTH tetR-type domain-containing protein</fullName>
    </recommendedName>
</protein>
<evidence type="ECO:0000313" key="7">
    <source>
        <dbReference type="Proteomes" id="UP001500957"/>
    </source>
</evidence>
<feature type="domain" description="HTH tetR-type" evidence="5">
    <location>
        <begin position="21"/>
        <end position="81"/>
    </location>
</feature>
<evidence type="ECO:0000313" key="6">
    <source>
        <dbReference type="EMBL" id="GAA0602730.1"/>
    </source>
</evidence>
<dbReference type="InterPro" id="IPR036271">
    <property type="entry name" value="Tet_transcr_reg_TetR-rel_C_sf"/>
</dbReference>
<dbReference type="PANTHER" id="PTHR30055">
    <property type="entry name" value="HTH-TYPE TRANSCRIPTIONAL REGULATOR RUTR"/>
    <property type="match status" value="1"/>
</dbReference>
<gene>
    <name evidence="6" type="ORF">GCM10009547_00170</name>
</gene>